<dbReference type="Proteomes" id="UP000016922">
    <property type="component" value="Unassembled WGS sequence"/>
</dbReference>
<dbReference type="AlphaFoldDB" id="S3DHM0"/>
<dbReference type="HOGENOM" id="CLU_2722450_0_0_1"/>
<dbReference type="GeneID" id="19467855"/>
<evidence type="ECO:0000313" key="1">
    <source>
        <dbReference type="EMBL" id="EPE36644.1"/>
    </source>
</evidence>
<sequence length="72" mass="8198">MEQWEDSAAANKLSHKFLHLSMRFQEVYFNKRAELHFWKDLSSIEMKGGVAKALKSNKAEFGSAGIKQGHDS</sequence>
<dbReference type="EMBL" id="KE145352">
    <property type="protein sequence ID" value="EPE36644.1"/>
    <property type="molecule type" value="Genomic_DNA"/>
</dbReference>
<dbReference type="KEGG" id="glz:GLAREA_08807"/>
<name>S3DHM0_GLAL2</name>
<protein>
    <submittedName>
        <fullName evidence="1">Uncharacterized protein</fullName>
    </submittedName>
</protein>
<proteinExistence type="predicted"/>
<gene>
    <name evidence="1" type="ORF">GLAREA_08807</name>
</gene>
<evidence type="ECO:0000313" key="2">
    <source>
        <dbReference type="Proteomes" id="UP000016922"/>
    </source>
</evidence>
<reference evidence="1 2" key="1">
    <citation type="journal article" date="2013" name="BMC Genomics">
        <title>Genomics-driven discovery of the pneumocandin biosynthetic gene cluster in the fungus Glarea lozoyensis.</title>
        <authorList>
            <person name="Chen L."/>
            <person name="Yue Q."/>
            <person name="Zhang X."/>
            <person name="Xiang M."/>
            <person name="Wang C."/>
            <person name="Li S."/>
            <person name="Che Y."/>
            <person name="Ortiz-Lopez F.J."/>
            <person name="Bills G.F."/>
            <person name="Liu X."/>
            <person name="An Z."/>
        </authorList>
    </citation>
    <scope>NUCLEOTIDE SEQUENCE [LARGE SCALE GENOMIC DNA]</scope>
    <source>
        <strain evidence="2">ATCC 20868 / MF5171</strain>
    </source>
</reference>
<keyword evidence="2" id="KW-1185">Reference proteome</keyword>
<organism evidence="1 2">
    <name type="scientific">Glarea lozoyensis (strain ATCC 20868 / MF5171)</name>
    <dbReference type="NCBI Taxonomy" id="1116229"/>
    <lineage>
        <taxon>Eukaryota</taxon>
        <taxon>Fungi</taxon>
        <taxon>Dikarya</taxon>
        <taxon>Ascomycota</taxon>
        <taxon>Pezizomycotina</taxon>
        <taxon>Leotiomycetes</taxon>
        <taxon>Helotiales</taxon>
        <taxon>Helotiaceae</taxon>
        <taxon>Glarea</taxon>
    </lineage>
</organism>
<accession>S3DHM0</accession>
<dbReference type="RefSeq" id="XP_008075959.1">
    <property type="nucleotide sequence ID" value="XM_008077768.1"/>
</dbReference>